<evidence type="ECO:0000256" key="1">
    <source>
        <dbReference type="SAM" id="MobiDB-lite"/>
    </source>
</evidence>
<feature type="compositionally biased region" description="Polar residues" evidence="1">
    <location>
        <begin position="17"/>
        <end position="36"/>
    </location>
</feature>
<evidence type="ECO:0000313" key="2">
    <source>
        <dbReference type="EMBL" id="MED6170040.1"/>
    </source>
</evidence>
<feature type="region of interest" description="Disordered" evidence="1">
    <location>
        <begin position="1"/>
        <end position="118"/>
    </location>
</feature>
<name>A0ABU6V8M9_9FABA</name>
<comment type="caution">
    <text evidence="2">The sequence shown here is derived from an EMBL/GenBank/DDBJ whole genome shotgun (WGS) entry which is preliminary data.</text>
</comment>
<organism evidence="2 3">
    <name type="scientific">Stylosanthes scabra</name>
    <dbReference type="NCBI Taxonomy" id="79078"/>
    <lineage>
        <taxon>Eukaryota</taxon>
        <taxon>Viridiplantae</taxon>
        <taxon>Streptophyta</taxon>
        <taxon>Embryophyta</taxon>
        <taxon>Tracheophyta</taxon>
        <taxon>Spermatophyta</taxon>
        <taxon>Magnoliopsida</taxon>
        <taxon>eudicotyledons</taxon>
        <taxon>Gunneridae</taxon>
        <taxon>Pentapetalae</taxon>
        <taxon>rosids</taxon>
        <taxon>fabids</taxon>
        <taxon>Fabales</taxon>
        <taxon>Fabaceae</taxon>
        <taxon>Papilionoideae</taxon>
        <taxon>50 kb inversion clade</taxon>
        <taxon>dalbergioids sensu lato</taxon>
        <taxon>Dalbergieae</taxon>
        <taxon>Pterocarpus clade</taxon>
        <taxon>Stylosanthes</taxon>
    </lineage>
</organism>
<sequence>MNPKSTSISERTHPSESVHSTSGSSLKEVSSQSKESTNSKKTKQNVSNTEREEALVNPESNVPYPTQTQKQSQNQEKVQSTQSSGGYSRSPTPVNIETTHAENVDKTSNPETTKLSSLPQNKEVFLKVVPSTPYVQ</sequence>
<dbReference type="Proteomes" id="UP001341840">
    <property type="component" value="Unassembled WGS sequence"/>
</dbReference>
<feature type="compositionally biased region" description="Polar residues" evidence="1">
    <location>
        <begin position="106"/>
        <end position="118"/>
    </location>
</feature>
<evidence type="ECO:0000313" key="3">
    <source>
        <dbReference type="Proteomes" id="UP001341840"/>
    </source>
</evidence>
<feature type="compositionally biased region" description="Polar residues" evidence="1">
    <location>
        <begin position="58"/>
        <end position="98"/>
    </location>
</feature>
<protein>
    <submittedName>
        <fullName evidence="2">Uncharacterized protein</fullName>
    </submittedName>
</protein>
<dbReference type="EMBL" id="JASCZI010151137">
    <property type="protein sequence ID" value="MED6170040.1"/>
    <property type="molecule type" value="Genomic_DNA"/>
</dbReference>
<proteinExistence type="predicted"/>
<keyword evidence="3" id="KW-1185">Reference proteome</keyword>
<gene>
    <name evidence="2" type="ORF">PIB30_026892</name>
</gene>
<accession>A0ABU6V8M9</accession>
<reference evidence="2 3" key="1">
    <citation type="journal article" date="2023" name="Plants (Basel)">
        <title>Bridging the Gap: Combining Genomics and Transcriptomics Approaches to Understand Stylosanthes scabra, an Orphan Legume from the Brazilian Caatinga.</title>
        <authorList>
            <person name="Ferreira-Neto J.R.C."/>
            <person name="da Silva M.D."/>
            <person name="Binneck E."/>
            <person name="de Melo N.F."/>
            <person name="da Silva R.H."/>
            <person name="de Melo A.L.T.M."/>
            <person name="Pandolfi V."/>
            <person name="Bustamante F.O."/>
            <person name="Brasileiro-Vidal A.C."/>
            <person name="Benko-Iseppon A.M."/>
        </authorList>
    </citation>
    <scope>NUCLEOTIDE SEQUENCE [LARGE SCALE GENOMIC DNA]</scope>
    <source>
        <tissue evidence="2">Leaves</tissue>
    </source>
</reference>